<keyword evidence="5" id="KW-0547">Nucleotide-binding</keyword>
<dbReference type="RefSeq" id="WP_110373133.1">
    <property type="nucleotide sequence ID" value="NZ_CAKNFM010000006.1"/>
</dbReference>
<dbReference type="GO" id="GO:0055052">
    <property type="term" value="C:ATP-binding cassette (ABC) transporter complex, substrate-binding subunit-containing"/>
    <property type="evidence" value="ECO:0007669"/>
    <property type="project" value="TreeGrafter"/>
</dbReference>
<evidence type="ECO:0000313" key="10">
    <source>
        <dbReference type="EMBL" id="PXW65147.1"/>
    </source>
</evidence>
<dbReference type="AlphaFoldDB" id="A0A2V3UJY5"/>
<dbReference type="EMBL" id="QJJK01000001">
    <property type="protein sequence ID" value="PXW65147.1"/>
    <property type="molecule type" value="Genomic_DNA"/>
</dbReference>
<dbReference type="Gene3D" id="2.40.50.100">
    <property type="match status" value="1"/>
</dbReference>
<dbReference type="InterPro" id="IPR003439">
    <property type="entry name" value="ABC_transporter-like_ATP-bd"/>
</dbReference>
<dbReference type="GO" id="GO:0016887">
    <property type="term" value="F:ATP hydrolysis activity"/>
    <property type="evidence" value="ECO:0007669"/>
    <property type="project" value="InterPro"/>
</dbReference>
<comment type="similarity">
    <text evidence="2">Belongs to the ABC transporter superfamily.</text>
</comment>
<name>A0A2V3UJY5_9HYPH</name>
<proteinExistence type="inferred from homology"/>
<reference evidence="10 11" key="1">
    <citation type="submission" date="2018-05" db="EMBL/GenBank/DDBJ databases">
        <title>Genomic Encyclopedia of Type Strains, Phase IV (KMG-IV): sequencing the most valuable type-strain genomes for metagenomic binning, comparative biology and taxonomic classification.</title>
        <authorList>
            <person name="Goeker M."/>
        </authorList>
    </citation>
    <scope>NUCLEOTIDE SEQUENCE [LARGE SCALE GENOMIC DNA]</scope>
    <source>
        <strain evidence="10 11">DSM 6462</strain>
    </source>
</reference>
<dbReference type="InterPro" id="IPR047641">
    <property type="entry name" value="ABC_transpr_MalK/UgpC-like"/>
</dbReference>
<dbReference type="PANTHER" id="PTHR43875:SF15">
    <property type="entry name" value="TREHALOSE IMPORT ATP-BINDING PROTEIN SUGC"/>
    <property type="match status" value="1"/>
</dbReference>
<accession>A0A2V3UJY5</accession>
<keyword evidence="8" id="KW-0472">Membrane</keyword>
<dbReference type="InterPro" id="IPR013611">
    <property type="entry name" value="Transp-assoc_OB_typ2"/>
</dbReference>
<dbReference type="GO" id="GO:0005524">
    <property type="term" value="F:ATP binding"/>
    <property type="evidence" value="ECO:0007669"/>
    <property type="project" value="UniProtKB-KW"/>
</dbReference>
<dbReference type="Proteomes" id="UP000248021">
    <property type="component" value="Unassembled WGS sequence"/>
</dbReference>
<keyword evidence="6 10" id="KW-0067">ATP-binding</keyword>
<evidence type="ECO:0000256" key="6">
    <source>
        <dbReference type="ARBA" id="ARBA00022840"/>
    </source>
</evidence>
<dbReference type="SUPFAM" id="SSF52540">
    <property type="entry name" value="P-loop containing nucleoside triphosphate hydrolases"/>
    <property type="match status" value="1"/>
</dbReference>
<dbReference type="InterPro" id="IPR017871">
    <property type="entry name" value="ABC_transporter-like_CS"/>
</dbReference>
<dbReference type="SUPFAM" id="SSF50331">
    <property type="entry name" value="MOP-like"/>
    <property type="match status" value="1"/>
</dbReference>
<dbReference type="SMART" id="SM00382">
    <property type="entry name" value="AAA"/>
    <property type="match status" value="1"/>
</dbReference>
<evidence type="ECO:0000256" key="1">
    <source>
        <dbReference type="ARBA" id="ARBA00004417"/>
    </source>
</evidence>
<keyword evidence="3" id="KW-0813">Transport</keyword>
<comment type="caution">
    <text evidence="10">The sequence shown here is derived from an EMBL/GenBank/DDBJ whole genome shotgun (WGS) entry which is preliminary data.</text>
</comment>
<gene>
    <name evidence="10" type="ORF">C7450_101910</name>
</gene>
<dbReference type="PANTHER" id="PTHR43875">
    <property type="entry name" value="MALTODEXTRIN IMPORT ATP-BINDING PROTEIN MSMX"/>
    <property type="match status" value="1"/>
</dbReference>
<dbReference type="InterPro" id="IPR027417">
    <property type="entry name" value="P-loop_NTPase"/>
</dbReference>
<evidence type="ECO:0000313" key="11">
    <source>
        <dbReference type="Proteomes" id="UP000248021"/>
    </source>
</evidence>
<evidence type="ECO:0000256" key="4">
    <source>
        <dbReference type="ARBA" id="ARBA00022475"/>
    </source>
</evidence>
<dbReference type="InterPro" id="IPR008995">
    <property type="entry name" value="Mo/tungstate-bd_C_term_dom"/>
</dbReference>
<dbReference type="Pfam" id="PF08402">
    <property type="entry name" value="TOBE_2"/>
    <property type="match status" value="1"/>
</dbReference>
<dbReference type="Pfam" id="PF00005">
    <property type="entry name" value="ABC_tran"/>
    <property type="match status" value="1"/>
</dbReference>
<keyword evidence="4" id="KW-1003">Cell membrane</keyword>
<dbReference type="FunFam" id="3.40.50.300:FF:000042">
    <property type="entry name" value="Maltose/maltodextrin ABC transporter, ATP-binding protein"/>
    <property type="match status" value="1"/>
</dbReference>
<dbReference type="GO" id="GO:0140359">
    <property type="term" value="F:ABC-type transporter activity"/>
    <property type="evidence" value="ECO:0007669"/>
    <property type="project" value="UniProtKB-ARBA"/>
</dbReference>
<evidence type="ECO:0000256" key="2">
    <source>
        <dbReference type="ARBA" id="ARBA00005417"/>
    </source>
</evidence>
<evidence type="ECO:0000256" key="9">
    <source>
        <dbReference type="SAM" id="MobiDB-lite"/>
    </source>
</evidence>
<evidence type="ECO:0000256" key="5">
    <source>
        <dbReference type="ARBA" id="ARBA00022741"/>
    </source>
</evidence>
<dbReference type="OrthoDB" id="9802264at2"/>
<dbReference type="PROSITE" id="PS50893">
    <property type="entry name" value="ABC_TRANSPORTER_2"/>
    <property type="match status" value="1"/>
</dbReference>
<dbReference type="InterPro" id="IPR003593">
    <property type="entry name" value="AAA+_ATPase"/>
</dbReference>
<protein>
    <submittedName>
        <fullName evidence="10">Iron(III) transport system ATP-binding protein</fullName>
    </submittedName>
</protein>
<evidence type="ECO:0000256" key="7">
    <source>
        <dbReference type="ARBA" id="ARBA00022967"/>
    </source>
</evidence>
<comment type="subcellular location">
    <subcellularLocation>
        <location evidence="1">Cell inner membrane</location>
        <topology evidence="1">Peripheral membrane protein</topology>
    </subcellularLocation>
</comment>
<keyword evidence="7" id="KW-1278">Translocase</keyword>
<evidence type="ECO:0000256" key="8">
    <source>
        <dbReference type="ARBA" id="ARBA00023136"/>
    </source>
</evidence>
<dbReference type="Gene3D" id="3.40.50.300">
    <property type="entry name" value="P-loop containing nucleotide triphosphate hydrolases"/>
    <property type="match status" value="1"/>
</dbReference>
<dbReference type="PROSITE" id="PS00211">
    <property type="entry name" value="ABC_TRANSPORTER_1"/>
    <property type="match status" value="1"/>
</dbReference>
<keyword evidence="11" id="KW-1185">Reference proteome</keyword>
<organism evidence="10 11">
    <name type="scientific">Chelatococcus asaccharovorans</name>
    <dbReference type="NCBI Taxonomy" id="28210"/>
    <lineage>
        <taxon>Bacteria</taxon>
        <taxon>Pseudomonadati</taxon>
        <taxon>Pseudomonadota</taxon>
        <taxon>Alphaproteobacteria</taxon>
        <taxon>Hyphomicrobiales</taxon>
        <taxon>Chelatococcaceae</taxon>
        <taxon>Chelatococcus</taxon>
    </lineage>
</organism>
<evidence type="ECO:0000256" key="3">
    <source>
        <dbReference type="ARBA" id="ARBA00022448"/>
    </source>
</evidence>
<sequence length="398" mass="42279">MSNAGVIPVLERAPHRPQGRVGEQSVANAIASQAQPVVSVRDLHKQFRREDGRTVPAIDGISLDVGQGEVLVLLGPSGCGKTTLLRAIAGLEKPDAGQIVIHGQPAFDGARGLNRQPEDRRISMIFQSYALWPHMSAADNVSYPLVSRGMAKATAAAQAVDALRQVGIGDLGGQYPAQMSGGQQQRVALARAVVSKDALVLFDEPLSNVDAKVRQQLRLELIDMQRKLGFSAVYVTHDQIEAMALADRIAVLRQGRVEQIGAPDAIYDRPVSRYVANFIGTTNELPGRVIGVAAGQAEVDTALGRLSVGAPDGAAAGDAVCVLFRPEHCAVGAARPADGPGWEGVVVNSVFLGAYTETLLRCGHLQFQVWGQSAPLPAGATMWVSTRAERLRMVPQDS</sequence>
<feature type="region of interest" description="Disordered" evidence="9">
    <location>
        <begin position="1"/>
        <end position="20"/>
    </location>
</feature>